<evidence type="ECO:0000313" key="1">
    <source>
        <dbReference type="EMBL" id="VDP72062.1"/>
    </source>
</evidence>
<proteinExistence type="predicted"/>
<dbReference type="STRING" id="6186.A0A183KZ96"/>
<dbReference type="Proteomes" id="UP000279833">
    <property type="component" value="Unassembled WGS sequence"/>
</dbReference>
<dbReference type="AlphaFoldDB" id="A0A183KZ96"/>
<name>A0A183KZ96_9TREM</name>
<reference evidence="1 2" key="2">
    <citation type="submission" date="2018-11" db="EMBL/GenBank/DDBJ databases">
        <authorList>
            <consortium name="Pathogen Informatics"/>
        </authorList>
    </citation>
    <scope>NUCLEOTIDE SEQUENCE [LARGE SCALE GENOMIC DNA]</scope>
    <source>
        <strain evidence="1">Dakar</strain>
        <strain evidence="2">Dakar, Senegal</strain>
    </source>
</reference>
<sequence length="208" mass="23800">MARSQIDESIPGFQVRACLVVQFDDLHNMLSSLDVTYEYTTELFLTPFYQLMQTCRKWNELLTRNNKCSDRATDSSPVVESITNQQKMTNYSECSKSRLTDLYQKTISLVSETRSLHHIEPINQTNGANYTDTLNQPEKIKMDPVNDDMDNDENHTFPDHLQIVEEFGAPQWCASTTTSYGIKPRNVGLAYERLNSKPKSSSLSDINI</sequence>
<protein>
    <submittedName>
        <fullName evidence="3">PDEase domain-containing protein</fullName>
    </submittedName>
</protein>
<evidence type="ECO:0000313" key="3">
    <source>
        <dbReference type="WBParaSite" id="SCUD_0002039601-mRNA-1"/>
    </source>
</evidence>
<keyword evidence="2" id="KW-1185">Reference proteome</keyword>
<accession>A0A183KZ96</accession>
<reference evidence="3" key="1">
    <citation type="submission" date="2016-06" db="UniProtKB">
        <authorList>
            <consortium name="WormBaseParasite"/>
        </authorList>
    </citation>
    <scope>IDENTIFICATION</scope>
</reference>
<organism evidence="3">
    <name type="scientific">Schistosoma curassoni</name>
    <dbReference type="NCBI Taxonomy" id="6186"/>
    <lineage>
        <taxon>Eukaryota</taxon>
        <taxon>Metazoa</taxon>
        <taxon>Spiralia</taxon>
        <taxon>Lophotrochozoa</taxon>
        <taxon>Platyhelminthes</taxon>
        <taxon>Trematoda</taxon>
        <taxon>Digenea</taxon>
        <taxon>Strigeidida</taxon>
        <taxon>Schistosomatoidea</taxon>
        <taxon>Schistosomatidae</taxon>
        <taxon>Schistosoma</taxon>
    </lineage>
</organism>
<dbReference type="WBParaSite" id="SCUD_0002039601-mRNA-1">
    <property type="protein sequence ID" value="SCUD_0002039601-mRNA-1"/>
    <property type="gene ID" value="SCUD_0002039601"/>
</dbReference>
<evidence type="ECO:0000313" key="2">
    <source>
        <dbReference type="Proteomes" id="UP000279833"/>
    </source>
</evidence>
<dbReference type="EMBL" id="UZAK01044186">
    <property type="protein sequence ID" value="VDP72062.1"/>
    <property type="molecule type" value="Genomic_DNA"/>
</dbReference>
<gene>
    <name evidence="1" type="ORF">SCUD_LOCUS20393</name>
</gene>